<evidence type="ECO:0000313" key="5">
    <source>
        <dbReference type="EMBL" id="MBW4431173.1"/>
    </source>
</evidence>
<dbReference type="Gene3D" id="1.50.10.20">
    <property type="match status" value="1"/>
</dbReference>
<evidence type="ECO:0000256" key="2">
    <source>
        <dbReference type="ARBA" id="ARBA00022729"/>
    </source>
</evidence>
<keyword evidence="2" id="KW-0732">Signal</keyword>
<proteinExistence type="inferred from homology"/>
<dbReference type="Pfam" id="PF17973">
    <property type="entry name" value="bMG10"/>
    <property type="match status" value="1"/>
</dbReference>
<dbReference type="Pfam" id="PF13205">
    <property type="entry name" value="Big_5"/>
    <property type="match status" value="1"/>
</dbReference>
<reference evidence="5" key="1">
    <citation type="submission" date="2021-05" db="EMBL/GenBank/DDBJ databases">
        <authorList>
            <person name="Pietrasiak N."/>
            <person name="Ward R."/>
            <person name="Stajich J.E."/>
            <person name="Kurbessoian T."/>
        </authorList>
    </citation>
    <scope>NUCLEOTIDE SEQUENCE</scope>
    <source>
        <strain evidence="5">HA4357-MV3</strain>
    </source>
</reference>
<evidence type="ECO:0000259" key="3">
    <source>
        <dbReference type="SMART" id="SM01359"/>
    </source>
</evidence>
<reference evidence="5" key="2">
    <citation type="journal article" date="2022" name="Microbiol. Resour. Announc.">
        <title>Metagenome Sequencing to Explore Phylogenomics of Terrestrial Cyanobacteria.</title>
        <authorList>
            <person name="Ward R.D."/>
            <person name="Stajich J.E."/>
            <person name="Johansen J.R."/>
            <person name="Huntemann M."/>
            <person name="Clum A."/>
            <person name="Foster B."/>
            <person name="Foster B."/>
            <person name="Roux S."/>
            <person name="Palaniappan K."/>
            <person name="Varghese N."/>
            <person name="Mukherjee S."/>
            <person name="Reddy T.B.K."/>
            <person name="Daum C."/>
            <person name="Copeland A."/>
            <person name="Chen I.A."/>
            <person name="Ivanova N.N."/>
            <person name="Kyrpides N.C."/>
            <person name="Shapiro N."/>
            <person name="Eloe-Fadrosh E.A."/>
            <person name="Pietrasiak N."/>
        </authorList>
    </citation>
    <scope>NUCLEOTIDE SEQUENCE</scope>
    <source>
        <strain evidence="5">HA4357-MV3</strain>
    </source>
</reference>
<sequence length="1939" mass="214797">MLIRVLIKFLLFFTLSITIAGCNIFGINAGKERLPEVAALPLPQLPAWIEQISPVGEAAPLNQVRIRFKEALIPIESLDSPEQQNLLQKFALEPPLPGQFRFLTPRMVGFQMDKALPKATRFQVTLKAGLTDLKNHRLEKDLAWTFNTEPIKLTNLPGKNPVEKSEAEPIDLQPKLQVTSNVELDLASVKEHVQLIPDGKNKGVGFKVELAKEDKPGESQDPLEKFDPSAKNWIYNLVPQQSLEKATNYRLEFAQGIRPAYGNLASDKSFVSKVSTYAPLAFQGIKFYGQPDAAGAYGRFVKGSPQLEFNNGLVADTAIENIQINPAPKSIPRLIQANDKNKIISINPYALEPTTNYTITIGGNLKDQFGQTLGKPVTVKYNTGDLAGDIWVPDGLNIFPAGKDLQLNIATVNLPEAKYKAAYRVVKPTDLVYFNSAYPKGDSNDLLPKLSDWQSFKVASKKNQSLEVNVPLREKLKSVTGMLAYGVQARTNKYQENGKNVWREPTTYGLVQLTNLGVFSQWFPDAGLIRVHHLADGSPVKAADIQIYPSKLEAKSRPQPVSCASGKTDENGSLRLQKEDLQQCFDSQQSFVTPPQLLVIARENQDWAFARTEEYSGAYGYGIYADWNDGKPVSRGVIFSDRQLYQPGEKAWLTGFADYLQNGVIQQDKNSAYQLTLVNSNGQKTDLGTKTTNEFGTFSVELPINKTQPLGYYTIEAKGQNGKEITGEFRVAEFKPPNFKVELNLDQEFALINQKVEANATSNYLFGAPTQGGKAKYFVTRQQANFVPKGWEEFSFGKQWFWPEEPPSITSDVLQTNTQLDANGKTSQTITVAKDLPYPMTYRVDVEVTDVSNLAVANSKTFTALPSDRLIGLKSNFVAEADKAFPIEVIVTDPTGKPLSGQRVRLELQQMKYNSVTQVVEGSRTPKNQVEYKTVGQTEVTSANNPQSVSLTPTESGSYRIRANFSDCRDVTCNLSTDLQIWATGENPVYWGSQERDHIEVKLDKQEFKPGETATALIQSPYPEGELYFAVIKDKPLYQQVIKIKGGAPQIQFPVTPDMLPNAAVEVVLVRQGKPLNQVEPGSIDKLVKIGFAPFKVNLQDKYLKVEVTPQLTTIAPGTEQTLQLELQDNQGNPAKGQLTIMAVNEAVLQLSGYRPPDLVNTVYAEQAIATRFSDNRPQVVVEQASLAEPKGWGYGGGLSAGTANTRIRKDFQALAYYNGSVITDDDGTAQVTFKLPDDLTTWRVMVVATDGNLRFGNGESTFVTTKPLLTNAILPQFARPGDNFQAGLTVTNNTGKTGNLNINGEVSGTVQFTGKKSNCRDVTCNVSTTTNLQTQAYRFPIVATNVGESQIRFTTQLNNTAVDAFEVPLEIQPLTITEQVVETGVTNKQIKIPLNVEKNTVPQEGGLDIQLASTLIPEIKAPAQEVWQDNDLPFAEPAASQLLIAANLQTLSEEWGAGKGERGKGKRDKGNNFSVNIYPNPQSPILDPQIRQAVEKLQKLQLSDGGFAAFPGQEKSDPWISAYTAESLATANQVFPNFIDTTMVSRLKGYLQKILANPGKYEFCKQQPCKSQMQLNALIALSELGDKRNTFVTDIYQQRQALDTVTLIKLARYLSQLSEWQDESQLLLKQLQQYIYETGRTATVSLPRSWGWMSSPTTAQAQALRLFISQQAKPEIIDRLLQSLLSLRRDGTWQTSYDNAQALTALVEYAQLEPTSPNFVATVQLAGRKLGEAKFTRGSNPSAEIKVPMDRLPRGRHDLQLQKSGQGNLHYLVAYRYRLQGNQPGRYNGLRVSRAIRGIDEQKILQKTNIYALDKPLSLKTGQVFDIGLEIIADHPVEHVVITDPLPAGFEAVDESFQTANSALQTPTDSWELGYKTIYRDRIVAYADHLEPGVYNLNYLVRSVTPGTFSYPGAEAHLQYAPEEFGRAAESKLILEEK</sequence>
<comment type="similarity">
    <text evidence="1">Belongs to the protease inhibitor I39 (alpha-2-macroglobulin) family. Bacterial alpha-2-macroglobulin subfamily.</text>
</comment>
<dbReference type="Pfam" id="PF07703">
    <property type="entry name" value="A2M_BRD"/>
    <property type="match status" value="1"/>
</dbReference>
<dbReference type="EMBL" id="JAHHHW010000055">
    <property type="protein sequence ID" value="MBW4431173.1"/>
    <property type="molecule type" value="Genomic_DNA"/>
</dbReference>
<dbReference type="PROSITE" id="PS51257">
    <property type="entry name" value="PROKAR_LIPOPROTEIN"/>
    <property type="match status" value="1"/>
</dbReference>
<dbReference type="Pfam" id="PF01835">
    <property type="entry name" value="MG2"/>
    <property type="match status" value="1"/>
</dbReference>
<dbReference type="PANTHER" id="PTHR40094">
    <property type="entry name" value="ALPHA-2-MACROGLOBULIN HOMOLOG"/>
    <property type="match status" value="1"/>
</dbReference>
<evidence type="ECO:0000313" key="6">
    <source>
        <dbReference type="Proteomes" id="UP000813215"/>
    </source>
</evidence>
<dbReference type="InterPro" id="IPR011625">
    <property type="entry name" value="A2M_N_BRD"/>
</dbReference>
<dbReference type="CDD" id="cd02891">
    <property type="entry name" value="A2M_like"/>
    <property type="match status" value="1"/>
</dbReference>
<dbReference type="Pfam" id="PF00207">
    <property type="entry name" value="A2M"/>
    <property type="match status" value="1"/>
</dbReference>
<name>A0A9E3LS58_9NOST</name>
<dbReference type="InterPro" id="IPR001599">
    <property type="entry name" value="Macroglobln_a2"/>
</dbReference>
<evidence type="ECO:0000256" key="1">
    <source>
        <dbReference type="ARBA" id="ARBA00010556"/>
    </source>
</evidence>
<organism evidence="5 6">
    <name type="scientific">Pelatocladus maniniholoensis HA4357-MV3</name>
    <dbReference type="NCBI Taxonomy" id="1117104"/>
    <lineage>
        <taxon>Bacteria</taxon>
        <taxon>Bacillati</taxon>
        <taxon>Cyanobacteriota</taxon>
        <taxon>Cyanophyceae</taxon>
        <taxon>Nostocales</taxon>
        <taxon>Nostocaceae</taxon>
        <taxon>Pelatocladus</taxon>
    </lineage>
</organism>
<dbReference type="InterPro" id="IPR008930">
    <property type="entry name" value="Terpenoid_cyclase/PrenylTrfase"/>
</dbReference>
<dbReference type="Pfam" id="PF17972">
    <property type="entry name" value="bMG5"/>
    <property type="match status" value="1"/>
</dbReference>
<dbReference type="Gene3D" id="2.60.40.1930">
    <property type="match status" value="1"/>
</dbReference>
<dbReference type="PANTHER" id="PTHR40094:SF1">
    <property type="entry name" value="UBIQUITIN DOMAIN-CONTAINING PROTEIN"/>
    <property type="match status" value="1"/>
</dbReference>
<dbReference type="InterPro" id="IPR041203">
    <property type="entry name" value="Bact_A2M_MG5"/>
</dbReference>
<gene>
    <name evidence="5" type="ORF">KME28_05405</name>
</gene>
<evidence type="ECO:0000259" key="4">
    <source>
        <dbReference type="SMART" id="SM01360"/>
    </source>
</evidence>
<dbReference type="InterPro" id="IPR041246">
    <property type="entry name" value="Bact_MG10"/>
</dbReference>
<dbReference type="SMART" id="SM01359">
    <property type="entry name" value="A2M_N_2"/>
    <property type="match status" value="1"/>
</dbReference>
<dbReference type="SMART" id="SM01360">
    <property type="entry name" value="A2M"/>
    <property type="match status" value="1"/>
</dbReference>
<feature type="domain" description="Alpha-2-macroglobulin bait region" evidence="3">
    <location>
        <begin position="999"/>
        <end position="1151"/>
    </location>
</feature>
<dbReference type="InterPro" id="IPR032812">
    <property type="entry name" value="SbsA_Ig"/>
</dbReference>
<feature type="domain" description="Alpha-2-macroglobulin" evidence="4">
    <location>
        <begin position="1215"/>
        <end position="1305"/>
    </location>
</feature>
<accession>A0A9E3LS58</accession>
<dbReference type="GO" id="GO:0004866">
    <property type="term" value="F:endopeptidase inhibitor activity"/>
    <property type="evidence" value="ECO:0007669"/>
    <property type="project" value="InterPro"/>
</dbReference>
<dbReference type="Proteomes" id="UP000813215">
    <property type="component" value="Unassembled WGS sequence"/>
</dbReference>
<dbReference type="InterPro" id="IPR002890">
    <property type="entry name" value="MG2"/>
</dbReference>
<dbReference type="SUPFAM" id="SSF48239">
    <property type="entry name" value="Terpenoid cyclases/Protein prenyltransferases"/>
    <property type="match status" value="1"/>
</dbReference>
<comment type="caution">
    <text evidence="5">The sequence shown here is derived from an EMBL/GenBank/DDBJ whole genome shotgun (WGS) entry which is preliminary data.</text>
</comment>
<protein>
    <submittedName>
        <fullName evidence="5">Alpha-2-macroglobulin family protein</fullName>
    </submittedName>
</protein>
<dbReference type="InterPro" id="IPR051802">
    <property type="entry name" value="YfhM-like"/>
</dbReference>